<evidence type="ECO:0000313" key="2">
    <source>
        <dbReference type="EMBL" id="KAK6131125.1"/>
    </source>
</evidence>
<dbReference type="Gene3D" id="2.130.10.10">
    <property type="entry name" value="YVTN repeat-like/Quinoprotein amine dehydrogenase"/>
    <property type="match status" value="1"/>
</dbReference>
<feature type="compositionally biased region" description="Low complexity" evidence="1">
    <location>
        <begin position="374"/>
        <end position="384"/>
    </location>
</feature>
<evidence type="ECO:0008006" key="4">
    <source>
        <dbReference type="Google" id="ProtNLM"/>
    </source>
</evidence>
<feature type="region of interest" description="Disordered" evidence="1">
    <location>
        <begin position="272"/>
        <end position="292"/>
    </location>
</feature>
<feature type="region of interest" description="Disordered" evidence="1">
    <location>
        <begin position="437"/>
        <end position="518"/>
    </location>
</feature>
<dbReference type="PANTHER" id="PTHR14927">
    <property type="entry name" value="NUCLEOLAR PROTEIN 10"/>
    <property type="match status" value="1"/>
</dbReference>
<gene>
    <name evidence="2" type="ORF">DH2020_035124</name>
</gene>
<dbReference type="EMBL" id="JABTTQ020001454">
    <property type="protein sequence ID" value="KAK6131125.1"/>
    <property type="molecule type" value="Genomic_DNA"/>
</dbReference>
<dbReference type="PANTHER" id="PTHR14927:SF0">
    <property type="entry name" value="NUCLEOLAR PROTEIN 10"/>
    <property type="match status" value="1"/>
</dbReference>
<reference evidence="2 3" key="1">
    <citation type="journal article" date="2021" name="Comput. Struct. Biotechnol. J.">
        <title>De novo genome assembly of the potent medicinal plant Rehmannia glutinosa using nanopore technology.</title>
        <authorList>
            <person name="Ma L."/>
            <person name="Dong C."/>
            <person name="Song C."/>
            <person name="Wang X."/>
            <person name="Zheng X."/>
            <person name="Niu Y."/>
            <person name="Chen S."/>
            <person name="Feng W."/>
        </authorList>
    </citation>
    <scope>NUCLEOTIDE SEQUENCE [LARGE SCALE GENOMIC DNA]</scope>
    <source>
        <strain evidence="2">DH-2019</strain>
    </source>
</reference>
<accession>A0ABR0VB10</accession>
<feature type="compositionally biased region" description="Basic and acidic residues" evidence="1">
    <location>
        <begin position="273"/>
        <end position="286"/>
    </location>
</feature>
<comment type="caution">
    <text evidence="2">The sequence shown here is derived from an EMBL/GenBank/DDBJ whole genome shotgun (WGS) entry which is preliminary data.</text>
</comment>
<proteinExistence type="predicted"/>
<protein>
    <recommendedName>
        <fullName evidence="4">NUC153 domain-containing protein</fullName>
    </recommendedName>
</protein>
<feature type="region of interest" description="Disordered" evidence="1">
    <location>
        <begin position="365"/>
        <end position="404"/>
    </location>
</feature>
<dbReference type="InterPro" id="IPR036322">
    <property type="entry name" value="WD40_repeat_dom_sf"/>
</dbReference>
<dbReference type="Proteomes" id="UP001318860">
    <property type="component" value="Unassembled WGS sequence"/>
</dbReference>
<sequence>MAYEGGNLKSTSINGVKMYTVSRDDNRSRATWLPPKKLRALRKNPDYLQRVDLIQDLRFETATSRIKVTPDGEYLIASGIYPPQFKVYELRELSLKFERHLISEIINFQGRFLSSLSTQSPASNVVSRSKIHGLVASGGEDGAVECFDMRTRSSVGRVDAVASAGDIDGEVTAIEFDGDGGYLMAVGSSGGKGEGMTSIEPTNAKINDMCVFKESGLILLALDSKEIPSYFIPALGPAPKWCSYLENLTIKRKLPKVNRTLAARILEEEEELNDKKDADGGADAKKTSKKRKGLTSEVLKDERFTAMFENKVLQSLVIIMQKLVVLGHGQDFEVDEFSQEYMALHPMASSTTKKPSLLDEHFETVEGEDDQGISGSDVSAASGSSEDELENTNSKSKKKSQVPRFYEVKDNRHAEAFWNHKSLANEESLPLGERAALRKPQEGSRYVVKHGQGGSREISFNPRSSAKYKEYDDEDDQIRPGKRRGVESLKLPSTRGRGRGRGGFRGYNRGRGRGRGRR</sequence>
<dbReference type="InterPro" id="IPR015943">
    <property type="entry name" value="WD40/YVTN_repeat-like_dom_sf"/>
</dbReference>
<dbReference type="InterPro" id="IPR040382">
    <property type="entry name" value="NOL10/Enp2"/>
</dbReference>
<feature type="compositionally biased region" description="Basic residues" evidence="1">
    <location>
        <begin position="496"/>
        <end position="518"/>
    </location>
</feature>
<dbReference type="SUPFAM" id="SSF50978">
    <property type="entry name" value="WD40 repeat-like"/>
    <property type="match status" value="1"/>
</dbReference>
<evidence type="ECO:0000313" key="3">
    <source>
        <dbReference type="Proteomes" id="UP001318860"/>
    </source>
</evidence>
<evidence type="ECO:0000256" key="1">
    <source>
        <dbReference type="SAM" id="MobiDB-lite"/>
    </source>
</evidence>
<keyword evidence="3" id="KW-1185">Reference proteome</keyword>
<name>A0ABR0VB10_REHGL</name>
<organism evidence="2 3">
    <name type="scientific">Rehmannia glutinosa</name>
    <name type="common">Chinese foxglove</name>
    <dbReference type="NCBI Taxonomy" id="99300"/>
    <lineage>
        <taxon>Eukaryota</taxon>
        <taxon>Viridiplantae</taxon>
        <taxon>Streptophyta</taxon>
        <taxon>Embryophyta</taxon>
        <taxon>Tracheophyta</taxon>
        <taxon>Spermatophyta</taxon>
        <taxon>Magnoliopsida</taxon>
        <taxon>eudicotyledons</taxon>
        <taxon>Gunneridae</taxon>
        <taxon>Pentapetalae</taxon>
        <taxon>asterids</taxon>
        <taxon>lamiids</taxon>
        <taxon>Lamiales</taxon>
        <taxon>Orobanchaceae</taxon>
        <taxon>Rehmannieae</taxon>
        <taxon>Rehmannia</taxon>
    </lineage>
</organism>